<dbReference type="Proteomes" id="UP000006793">
    <property type="component" value="Chromosome"/>
</dbReference>
<reference evidence="2 3" key="2">
    <citation type="journal article" date="2012" name="Stand. Genomic Sci.">
        <title>Complete genome sequence of the thermophilic sulfate-reducing ocean bacterium Thermodesulfatator indicus type strain (CIR29812(T)).</title>
        <authorList>
            <person name="Anderson I."/>
            <person name="Saunders E."/>
            <person name="Lapidus A."/>
            <person name="Nolan M."/>
            <person name="Lucas S."/>
            <person name="Tice H."/>
            <person name="Del Rio T.G."/>
            <person name="Cheng J.F."/>
            <person name="Han C."/>
            <person name="Tapia R."/>
            <person name="Goodwin L.A."/>
            <person name="Pitluck S."/>
            <person name="Liolios K."/>
            <person name="Mavromatis K."/>
            <person name="Pagani I."/>
            <person name="Ivanova N."/>
            <person name="Mikhailova N."/>
            <person name="Pati A."/>
            <person name="Chen A."/>
            <person name="Palaniappan K."/>
            <person name="Land M."/>
            <person name="Hauser L."/>
            <person name="Jeffries C.D."/>
            <person name="Chang Y.J."/>
            <person name="Brambilla E.M."/>
            <person name="Rohde M."/>
            <person name="Spring S."/>
            <person name="Goker M."/>
            <person name="Detter J.C."/>
            <person name="Woyke T."/>
            <person name="Bristow J."/>
            <person name="Eisen J.A."/>
            <person name="Markowitz V."/>
            <person name="Hugenholtz P."/>
            <person name="Kyrpides N.C."/>
            <person name="Klenk H.P."/>
        </authorList>
    </citation>
    <scope>NUCLEOTIDE SEQUENCE [LARGE SCALE GENOMIC DNA]</scope>
    <source>
        <strain evidence="3">DSM 15286 / JCM 11887 / CIR29812</strain>
    </source>
</reference>
<proteinExistence type="predicted"/>
<reference evidence="3" key="1">
    <citation type="submission" date="2011-04" db="EMBL/GenBank/DDBJ databases">
        <title>The complete genome of Thermodesulfatator indicus DSM 15286.</title>
        <authorList>
            <person name="Lucas S."/>
            <person name="Copeland A."/>
            <person name="Lapidus A."/>
            <person name="Bruce D."/>
            <person name="Goodwin L."/>
            <person name="Pitluck S."/>
            <person name="Peters L."/>
            <person name="Kyrpides N."/>
            <person name="Mavromatis K."/>
            <person name="Pagani I."/>
            <person name="Ivanova N."/>
            <person name="Saunders L."/>
            <person name="Detter J.C."/>
            <person name="Tapia R."/>
            <person name="Han C."/>
            <person name="Land M."/>
            <person name="Hauser L."/>
            <person name="Markowitz V."/>
            <person name="Cheng J.-F."/>
            <person name="Hugenholtz P."/>
            <person name="Woyke T."/>
            <person name="Wu D."/>
            <person name="Spring S."/>
            <person name="Schroeder M."/>
            <person name="Brambilla E."/>
            <person name="Klenk H.-P."/>
            <person name="Eisen J.A."/>
        </authorList>
    </citation>
    <scope>NUCLEOTIDE SEQUENCE [LARGE SCALE GENOMIC DNA]</scope>
    <source>
        <strain evidence="3">DSM 15286 / JCM 11887 / CIR29812</strain>
    </source>
</reference>
<evidence type="ECO:0000256" key="1">
    <source>
        <dbReference type="ARBA" id="ARBA00022649"/>
    </source>
</evidence>
<protein>
    <submittedName>
        <fullName evidence="2">Plasmid stabilization system</fullName>
    </submittedName>
</protein>
<dbReference type="InParanoid" id="F8ABL7"/>
<dbReference type="PaxDb" id="667014-Thein_1761"/>
<organism evidence="2 3">
    <name type="scientific">Thermodesulfatator indicus (strain DSM 15286 / JCM 11887 / CIR29812)</name>
    <dbReference type="NCBI Taxonomy" id="667014"/>
    <lineage>
        <taxon>Bacteria</taxon>
        <taxon>Pseudomonadati</taxon>
        <taxon>Thermodesulfobacteriota</taxon>
        <taxon>Thermodesulfobacteria</taxon>
        <taxon>Thermodesulfobacteriales</taxon>
        <taxon>Thermodesulfatatoraceae</taxon>
        <taxon>Thermodesulfatator</taxon>
    </lineage>
</organism>
<dbReference type="InterPro" id="IPR007712">
    <property type="entry name" value="RelE/ParE_toxin"/>
</dbReference>
<dbReference type="Gene3D" id="3.30.2310.20">
    <property type="entry name" value="RelE-like"/>
    <property type="match status" value="1"/>
</dbReference>
<dbReference type="AlphaFoldDB" id="F8ABL7"/>
<evidence type="ECO:0000313" key="2">
    <source>
        <dbReference type="EMBL" id="AEH45617.1"/>
    </source>
</evidence>
<name>F8ABL7_THEID</name>
<accession>F8ABL7</accession>
<gene>
    <name evidence="2" type="ordered locus">Thein_1761</name>
</gene>
<dbReference type="HOGENOM" id="CLU_161929_0_0_0"/>
<dbReference type="KEGG" id="tid:Thein_1761"/>
<dbReference type="SUPFAM" id="SSF143011">
    <property type="entry name" value="RelE-like"/>
    <property type="match status" value="1"/>
</dbReference>
<sequence>MYKLIFTDTYLRQEKKFLKRHPELIERYKKILRLLELNPSHPSLRLHKLKGKFLGKYSVSITMSYRIIITFTVTEKGIVLLDIGSHDEVYS</sequence>
<dbReference type="eggNOG" id="COG3041">
    <property type="taxonomic scope" value="Bacteria"/>
</dbReference>
<dbReference type="OrthoDB" id="9798691at2"/>
<keyword evidence="3" id="KW-1185">Reference proteome</keyword>
<evidence type="ECO:0000313" key="3">
    <source>
        <dbReference type="Proteomes" id="UP000006793"/>
    </source>
</evidence>
<dbReference type="NCBIfam" id="TIGR02385">
    <property type="entry name" value="RelE_StbE"/>
    <property type="match status" value="1"/>
</dbReference>
<dbReference type="InterPro" id="IPR035093">
    <property type="entry name" value="RelE/ParE_toxin_dom_sf"/>
</dbReference>
<keyword evidence="1" id="KW-1277">Toxin-antitoxin system</keyword>
<dbReference type="EMBL" id="CP002683">
    <property type="protein sequence ID" value="AEH45617.1"/>
    <property type="molecule type" value="Genomic_DNA"/>
</dbReference>